<organism evidence="1">
    <name type="scientific">marine sediment metagenome</name>
    <dbReference type="NCBI Taxonomy" id="412755"/>
    <lineage>
        <taxon>unclassified sequences</taxon>
        <taxon>metagenomes</taxon>
        <taxon>ecological metagenomes</taxon>
    </lineage>
</organism>
<name>A0A0F9I2H4_9ZZZZ</name>
<evidence type="ECO:0008006" key="2">
    <source>
        <dbReference type="Google" id="ProtNLM"/>
    </source>
</evidence>
<dbReference type="AlphaFoldDB" id="A0A0F9I2H4"/>
<evidence type="ECO:0000313" key="1">
    <source>
        <dbReference type="EMBL" id="KKM21732.1"/>
    </source>
</evidence>
<dbReference type="EMBL" id="LAZR01013491">
    <property type="protein sequence ID" value="KKM21732.1"/>
    <property type="molecule type" value="Genomic_DNA"/>
</dbReference>
<sequence>MKNHEIKFSRALNFVKQNFPKVSLVEDFKHQEQKGTYNPLTHQITLNEKFSHMILHELGHHITVSLIKIAGNPFKEYAKNEVLAELTAYLLMKSFDEHINYNFAYSNCWSNQITETFKLEEFITDFKAITHYLEKFTKKEVKHQWDVKQPQLNH</sequence>
<comment type="caution">
    <text evidence="1">The sequence shown here is derived from an EMBL/GenBank/DDBJ whole genome shotgun (WGS) entry which is preliminary data.</text>
</comment>
<proteinExistence type="predicted"/>
<reference evidence="1" key="1">
    <citation type="journal article" date="2015" name="Nature">
        <title>Complex archaea that bridge the gap between prokaryotes and eukaryotes.</title>
        <authorList>
            <person name="Spang A."/>
            <person name="Saw J.H."/>
            <person name="Jorgensen S.L."/>
            <person name="Zaremba-Niedzwiedzka K."/>
            <person name="Martijn J."/>
            <person name="Lind A.E."/>
            <person name="van Eijk R."/>
            <person name="Schleper C."/>
            <person name="Guy L."/>
            <person name="Ettema T.J."/>
        </authorList>
    </citation>
    <scope>NUCLEOTIDE SEQUENCE</scope>
</reference>
<accession>A0A0F9I2H4</accession>
<protein>
    <recommendedName>
        <fullName evidence="2">IrrE N-terminal-like domain-containing protein</fullName>
    </recommendedName>
</protein>
<gene>
    <name evidence="1" type="ORF">LCGC14_1632460</name>
</gene>